<sequence>MTDERLLDIEHLHVELPARRRGGEPRVVIHDVSLSVAPGESVGVVGESGSGKSMTTKAVSRLLPRGAATTGEIIFRGSSVLGLSGRELAQFRARRISTIYQDPRAHINPLRTIGDFLAEGVVASGAMTRTAALEAACALLRDVGVPDAERRLTQYPHQLSGGLLQRMMIVMALLPSPDLVLADEPTTALDVTVQSDVMAVLAEQIRDRSLGLLFITHDLDLAAAVTDSLAVMYAGVIVERGPSREVSTNPRHPYTAALLASRPSLSSVTRLTAIPGRPISAFEAGPGCVFAARCAYATDRCRAERPAPQLIEGRSVACHRAEELGSVLPKVAMA</sequence>
<organism evidence="11 12">
    <name type="scientific">Kibdelosporangium banguiense</name>
    <dbReference type="NCBI Taxonomy" id="1365924"/>
    <lineage>
        <taxon>Bacteria</taxon>
        <taxon>Bacillati</taxon>
        <taxon>Actinomycetota</taxon>
        <taxon>Actinomycetes</taxon>
        <taxon>Pseudonocardiales</taxon>
        <taxon>Pseudonocardiaceae</taxon>
        <taxon>Kibdelosporangium</taxon>
    </lineage>
</organism>
<dbReference type="SMART" id="SM00382">
    <property type="entry name" value="AAA"/>
    <property type="match status" value="1"/>
</dbReference>
<keyword evidence="5" id="KW-0997">Cell inner membrane</keyword>
<dbReference type="RefSeq" id="WP_209643520.1">
    <property type="nucleotide sequence ID" value="NZ_JAGINW010000001.1"/>
</dbReference>
<feature type="domain" description="ABC transporter" evidence="10">
    <location>
        <begin position="7"/>
        <end position="259"/>
    </location>
</feature>
<dbReference type="PANTHER" id="PTHR43297">
    <property type="entry name" value="OLIGOPEPTIDE TRANSPORT ATP-BINDING PROTEIN APPD"/>
    <property type="match status" value="1"/>
</dbReference>
<dbReference type="CDD" id="cd03257">
    <property type="entry name" value="ABC_NikE_OppD_transporters"/>
    <property type="match status" value="1"/>
</dbReference>
<keyword evidence="9" id="KW-0472">Membrane</keyword>
<dbReference type="SUPFAM" id="SSF52540">
    <property type="entry name" value="P-loop containing nucleoside triphosphate hydrolases"/>
    <property type="match status" value="1"/>
</dbReference>
<comment type="caution">
    <text evidence="11">The sequence shown here is derived from an EMBL/GenBank/DDBJ whole genome shotgun (WGS) entry which is preliminary data.</text>
</comment>
<evidence type="ECO:0000256" key="8">
    <source>
        <dbReference type="ARBA" id="ARBA00022967"/>
    </source>
</evidence>
<dbReference type="Proteomes" id="UP001519332">
    <property type="component" value="Unassembled WGS sequence"/>
</dbReference>
<dbReference type="GO" id="GO:0005524">
    <property type="term" value="F:ATP binding"/>
    <property type="evidence" value="ECO:0007669"/>
    <property type="project" value="UniProtKB-KW"/>
</dbReference>
<dbReference type="NCBIfam" id="TIGR01727">
    <property type="entry name" value="oligo_HPY"/>
    <property type="match status" value="1"/>
</dbReference>
<dbReference type="InterPro" id="IPR027417">
    <property type="entry name" value="P-loop_NTPase"/>
</dbReference>
<comment type="similarity">
    <text evidence="2">Belongs to the ABC transporter superfamily.</text>
</comment>
<reference evidence="11 12" key="1">
    <citation type="submission" date="2021-03" db="EMBL/GenBank/DDBJ databases">
        <title>Sequencing the genomes of 1000 actinobacteria strains.</title>
        <authorList>
            <person name="Klenk H.-P."/>
        </authorList>
    </citation>
    <scope>NUCLEOTIDE SEQUENCE [LARGE SCALE GENOMIC DNA]</scope>
    <source>
        <strain evidence="11 12">DSM 46670</strain>
    </source>
</reference>
<proteinExistence type="inferred from homology"/>
<dbReference type="PROSITE" id="PS50893">
    <property type="entry name" value="ABC_TRANSPORTER_2"/>
    <property type="match status" value="1"/>
</dbReference>
<evidence type="ECO:0000313" key="11">
    <source>
        <dbReference type="EMBL" id="MBP2326457.1"/>
    </source>
</evidence>
<keyword evidence="12" id="KW-1185">Reference proteome</keyword>
<evidence type="ECO:0000256" key="7">
    <source>
        <dbReference type="ARBA" id="ARBA00022840"/>
    </source>
</evidence>
<evidence type="ECO:0000256" key="5">
    <source>
        <dbReference type="ARBA" id="ARBA00022519"/>
    </source>
</evidence>
<evidence type="ECO:0000256" key="6">
    <source>
        <dbReference type="ARBA" id="ARBA00022741"/>
    </source>
</evidence>
<dbReference type="Pfam" id="PF08352">
    <property type="entry name" value="oligo_HPY"/>
    <property type="match status" value="1"/>
</dbReference>
<dbReference type="InterPro" id="IPR050388">
    <property type="entry name" value="ABC_Ni/Peptide_Import"/>
</dbReference>
<evidence type="ECO:0000256" key="1">
    <source>
        <dbReference type="ARBA" id="ARBA00004202"/>
    </source>
</evidence>
<dbReference type="InterPro" id="IPR013563">
    <property type="entry name" value="Oligopep_ABC_C"/>
</dbReference>
<evidence type="ECO:0000313" key="12">
    <source>
        <dbReference type="Proteomes" id="UP001519332"/>
    </source>
</evidence>
<keyword evidence="3" id="KW-0813">Transport</keyword>
<dbReference type="Gene3D" id="3.40.50.300">
    <property type="entry name" value="P-loop containing nucleotide triphosphate hydrolases"/>
    <property type="match status" value="1"/>
</dbReference>
<dbReference type="InterPro" id="IPR003439">
    <property type="entry name" value="ABC_transporter-like_ATP-bd"/>
</dbReference>
<dbReference type="InterPro" id="IPR003593">
    <property type="entry name" value="AAA+_ATPase"/>
</dbReference>
<accession>A0ABS4TPX4</accession>
<evidence type="ECO:0000256" key="4">
    <source>
        <dbReference type="ARBA" id="ARBA00022475"/>
    </source>
</evidence>
<keyword evidence="4" id="KW-1003">Cell membrane</keyword>
<evidence type="ECO:0000256" key="2">
    <source>
        <dbReference type="ARBA" id="ARBA00005417"/>
    </source>
</evidence>
<comment type="subcellular location">
    <subcellularLocation>
        <location evidence="1">Cell membrane</location>
        <topology evidence="1">Peripheral membrane protein</topology>
    </subcellularLocation>
</comment>
<evidence type="ECO:0000256" key="9">
    <source>
        <dbReference type="ARBA" id="ARBA00023136"/>
    </source>
</evidence>
<keyword evidence="6" id="KW-0547">Nucleotide-binding</keyword>
<keyword evidence="8" id="KW-1278">Translocase</keyword>
<protein>
    <submittedName>
        <fullName evidence="11">Oligopeptide/dipeptide ABC transporter ATP-binding protein</fullName>
    </submittedName>
</protein>
<keyword evidence="7 11" id="KW-0067">ATP-binding</keyword>
<evidence type="ECO:0000259" key="10">
    <source>
        <dbReference type="PROSITE" id="PS50893"/>
    </source>
</evidence>
<dbReference type="EMBL" id="JAGINW010000001">
    <property type="protein sequence ID" value="MBP2326457.1"/>
    <property type="molecule type" value="Genomic_DNA"/>
</dbReference>
<dbReference type="Pfam" id="PF00005">
    <property type="entry name" value="ABC_tran"/>
    <property type="match status" value="1"/>
</dbReference>
<name>A0ABS4TPX4_9PSEU</name>
<gene>
    <name evidence="11" type="ORF">JOF56_006842</name>
</gene>
<dbReference type="PANTHER" id="PTHR43297:SF14">
    <property type="entry name" value="ATPASE AAA-TYPE CORE DOMAIN-CONTAINING PROTEIN"/>
    <property type="match status" value="1"/>
</dbReference>
<evidence type="ECO:0000256" key="3">
    <source>
        <dbReference type="ARBA" id="ARBA00022448"/>
    </source>
</evidence>